<dbReference type="SUPFAM" id="SSF144232">
    <property type="entry name" value="HIT/MYND zinc finger-like"/>
    <property type="match status" value="1"/>
</dbReference>
<protein>
    <recommendedName>
        <fullName evidence="4">MYND-type domain-containing protein</fullName>
    </recommendedName>
</protein>
<dbReference type="AlphaFoldDB" id="A0AA38HES5"/>
<sequence>MATGLVPASVLHISSCTTCRRAQQDLPELLRKCGACKYALYCRRCQDADRKRHKAECQAIRSGAAQAPNIPGLVELEPSPGTGAHARRLAAQAAQLARTTARFSNSSVPIPHTPTRIPSANSLLDPAASPADYLSSLPPAMAYRQIIDAFRLRTEDEYVFNLQNIGVYAREDPTGLFKEFLDLAEKSGVLPVWWTAEKRGEVQRLSQEKAGGSYLHHAIERSDVIEEYGGDTVMPLKLRALGEKVYGRAVHADQGVKGF</sequence>
<dbReference type="EMBL" id="JAKWFO010000001">
    <property type="protein sequence ID" value="KAI9639265.1"/>
    <property type="molecule type" value="Genomic_DNA"/>
</dbReference>
<organism evidence="5 6">
    <name type="scientific">Dioszegia hungarica</name>
    <dbReference type="NCBI Taxonomy" id="4972"/>
    <lineage>
        <taxon>Eukaryota</taxon>
        <taxon>Fungi</taxon>
        <taxon>Dikarya</taxon>
        <taxon>Basidiomycota</taxon>
        <taxon>Agaricomycotina</taxon>
        <taxon>Tremellomycetes</taxon>
        <taxon>Tremellales</taxon>
        <taxon>Bulleribasidiaceae</taxon>
        <taxon>Dioszegia</taxon>
    </lineage>
</organism>
<evidence type="ECO:0000313" key="6">
    <source>
        <dbReference type="Proteomes" id="UP001164286"/>
    </source>
</evidence>
<evidence type="ECO:0000256" key="2">
    <source>
        <dbReference type="ARBA" id="ARBA00022771"/>
    </source>
</evidence>
<feature type="domain" description="MYND-type" evidence="4">
    <location>
        <begin position="16"/>
        <end position="57"/>
    </location>
</feature>
<keyword evidence="2" id="KW-0863">Zinc-finger</keyword>
<dbReference type="InterPro" id="IPR002893">
    <property type="entry name" value="Znf_MYND"/>
</dbReference>
<dbReference type="Gene3D" id="6.10.140.2220">
    <property type="match status" value="1"/>
</dbReference>
<name>A0AA38HES5_9TREE</name>
<evidence type="ECO:0000256" key="1">
    <source>
        <dbReference type="ARBA" id="ARBA00022723"/>
    </source>
</evidence>
<proteinExistence type="predicted"/>
<accession>A0AA38HES5</accession>
<dbReference type="GO" id="GO:0008270">
    <property type="term" value="F:zinc ion binding"/>
    <property type="evidence" value="ECO:0007669"/>
    <property type="project" value="UniProtKB-KW"/>
</dbReference>
<dbReference type="Proteomes" id="UP001164286">
    <property type="component" value="Unassembled WGS sequence"/>
</dbReference>
<keyword evidence="6" id="KW-1185">Reference proteome</keyword>
<comment type="caution">
    <text evidence="5">The sequence shown here is derived from an EMBL/GenBank/DDBJ whole genome shotgun (WGS) entry which is preliminary data.</text>
</comment>
<dbReference type="RefSeq" id="XP_052949042.1">
    <property type="nucleotide sequence ID" value="XM_053087804.1"/>
</dbReference>
<reference evidence="5" key="1">
    <citation type="journal article" date="2022" name="G3 (Bethesda)">
        <title>High quality genome of the basidiomycete yeast Dioszegia hungarica PDD-24b-2 isolated from cloud water.</title>
        <authorList>
            <person name="Jarrige D."/>
            <person name="Haridas S."/>
            <person name="Bleykasten-Grosshans C."/>
            <person name="Joly M."/>
            <person name="Nadalig T."/>
            <person name="Sancelme M."/>
            <person name="Vuilleumier S."/>
            <person name="Grigoriev I.V."/>
            <person name="Amato P."/>
            <person name="Bringel F."/>
        </authorList>
    </citation>
    <scope>NUCLEOTIDE SEQUENCE</scope>
    <source>
        <strain evidence="5">PDD-24b-2</strain>
    </source>
</reference>
<dbReference type="Pfam" id="PF01753">
    <property type="entry name" value="zf-MYND"/>
    <property type="match status" value="1"/>
</dbReference>
<evidence type="ECO:0000313" key="5">
    <source>
        <dbReference type="EMBL" id="KAI9639265.1"/>
    </source>
</evidence>
<keyword evidence="3" id="KW-0862">Zinc</keyword>
<evidence type="ECO:0000259" key="4">
    <source>
        <dbReference type="Pfam" id="PF01753"/>
    </source>
</evidence>
<gene>
    <name evidence="5" type="ORF">MKK02DRAFT_29364</name>
</gene>
<dbReference type="GeneID" id="77727009"/>
<evidence type="ECO:0000256" key="3">
    <source>
        <dbReference type="ARBA" id="ARBA00022833"/>
    </source>
</evidence>
<keyword evidence="1" id="KW-0479">Metal-binding</keyword>